<dbReference type="InterPro" id="IPR037051">
    <property type="entry name" value="4-carb_acid_sugar_kinase_N_sf"/>
</dbReference>
<dbReference type="RefSeq" id="XP_022755073.1">
    <property type="nucleotide sequence ID" value="XM_022899338.1"/>
</dbReference>
<feature type="domain" description="Four-carbon acid sugar kinase N-terminal" evidence="8">
    <location>
        <begin position="678"/>
        <end position="915"/>
    </location>
</feature>
<dbReference type="Pfam" id="PF03446">
    <property type="entry name" value="NAD_binding_2"/>
    <property type="match status" value="2"/>
</dbReference>
<feature type="domain" description="3-hydroxyisobutyrate dehydrogenase-like NAD-binding" evidence="9">
    <location>
        <begin position="561"/>
        <end position="631"/>
    </location>
</feature>
<comment type="similarity">
    <text evidence="1">Belongs to the four-carbon acid sugar kinase family.</text>
</comment>
<dbReference type="SUPFAM" id="SSF51735">
    <property type="entry name" value="NAD(P)-binding Rossmann-fold domains"/>
    <property type="match status" value="2"/>
</dbReference>
<dbReference type="PANTHER" id="PTHR43060">
    <property type="entry name" value="3-HYDROXYISOBUTYRATE DEHYDROGENASE-LIKE 1, MITOCHONDRIAL-RELATED"/>
    <property type="match status" value="1"/>
</dbReference>
<organism evidence="11 12">
    <name type="scientific">Durio zibethinus</name>
    <name type="common">Durian</name>
    <dbReference type="NCBI Taxonomy" id="66656"/>
    <lineage>
        <taxon>Eukaryota</taxon>
        <taxon>Viridiplantae</taxon>
        <taxon>Streptophyta</taxon>
        <taxon>Embryophyta</taxon>
        <taxon>Tracheophyta</taxon>
        <taxon>Spermatophyta</taxon>
        <taxon>Magnoliopsida</taxon>
        <taxon>eudicotyledons</taxon>
        <taxon>Gunneridae</taxon>
        <taxon>Pentapetalae</taxon>
        <taxon>rosids</taxon>
        <taxon>malvids</taxon>
        <taxon>Malvales</taxon>
        <taxon>Malvaceae</taxon>
        <taxon>Helicteroideae</taxon>
        <taxon>Durio</taxon>
    </lineage>
</organism>
<dbReference type="GO" id="GO:0016301">
    <property type="term" value="F:kinase activity"/>
    <property type="evidence" value="ECO:0007669"/>
    <property type="project" value="UniProtKB-KW"/>
</dbReference>
<dbReference type="Gene3D" id="3.40.980.20">
    <property type="entry name" value="Four-carbon acid sugar kinase, nucleotide binding domain"/>
    <property type="match status" value="1"/>
</dbReference>
<dbReference type="InterPro" id="IPR013785">
    <property type="entry name" value="Aldolase_TIM"/>
</dbReference>
<accession>A0A6P5ZQC5</accession>
<dbReference type="Gene3D" id="3.20.20.70">
    <property type="entry name" value="Aldolase class I"/>
    <property type="match status" value="1"/>
</dbReference>
<dbReference type="Pfam" id="PF07005">
    <property type="entry name" value="SBD_N"/>
    <property type="match status" value="1"/>
</dbReference>
<evidence type="ECO:0000256" key="3">
    <source>
        <dbReference type="ARBA" id="ARBA00022741"/>
    </source>
</evidence>
<evidence type="ECO:0000313" key="12">
    <source>
        <dbReference type="RefSeq" id="XP_022755073.1"/>
    </source>
</evidence>
<dbReference type="InterPro" id="IPR013328">
    <property type="entry name" value="6PGD_dom2"/>
</dbReference>
<evidence type="ECO:0000259" key="9">
    <source>
        <dbReference type="Pfam" id="PF14833"/>
    </source>
</evidence>
<reference evidence="12" key="1">
    <citation type="submission" date="2025-08" db="UniProtKB">
        <authorList>
            <consortium name="RefSeq"/>
        </authorList>
    </citation>
    <scope>IDENTIFICATION</scope>
    <source>
        <tissue evidence="12">Fruit stalk</tissue>
    </source>
</reference>
<keyword evidence="4" id="KW-0418">Kinase</keyword>
<dbReference type="InterPro" id="IPR029154">
    <property type="entry name" value="HIBADH-like_NADP-bd"/>
</dbReference>
<gene>
    <name evidence="12" type="primary">LOC111303229</name>
</gene>
<evidence type="ECO:0000259" key="7">
    <source>
        <dbReference type="Pfam" id="PF03446"/>
    </source>
</evidence>
<dbReference type="GO" id="GO:0005524">
    <property type="term" value="F:ATP binding"/>
    <property type="evidence" value="ECO:0007669"/>
    <property type="project" value="UniProtKB-KW"/>
</dbReference>
<dbReference type="InterPro" id="IPR031475">
    <property type="entry name" value="NBD_C"/>
</dbReference>
<evidence type="ECO:0000256" key="2">
    <source>
        <dbReference type="ARBA" id="ARBA00022679"/>
    </source>
</evidence>
<dbReference type="SUPFAM" id="SSF48179">
    <property type="entry name" value="6-phosphogluconate dehydrogenase C-terminal domain-like"/>
    <property type="match status" value="2"/>
</dbReference>
<dbReference type="PANTHER" id="PTHR43060:SF17">
    <property type="entry name" value="L-THREONATE DEHYDROGENASE"/>
    <property type="match status" value="1"/>
</dbReference>
<evidence type="ECO:0000259" key="10">
    <source>
        <dbReference type="Pfam" id="PF17042"/>
    </source>
</evidence>
<dbReference type="CDD" id="cd00947">
    <property type="entry name" value="TBP_aldolase_IIB"/>
    <property type="match status" value="1"/>
</dbReference>
<evidence type="ECO:0000259" key="8">
    <source>
        <dbReference type="Pfam" id="PF07005"/>
    </source>
</evidence>
<dbReference type="Proteomes" id="UP000515121">
    <property type="component" value="Unplaced"/>
</dbReference>
<name>A0A6P5ZQC5_DURZI</name>
<dbReference type="GO" id="GO:0016616">
    <property type="term" value="F:oxidoreductase activity, acting on the CH-OH group of donors, NAD or NADP as acceptor"/>
    <property type="evidence" value="ECO:0007669"/>
    <property type="project" value="UniProtKB-ARBA"/>
</dbReference>
<dbReference type="SUPFAM" id="SSF142764">
    <property type="entry name" value="YgbK-like"/>
    <property type="match status" value="1"/>
</dbReference>
<dbReference type="InterPro" id="IPR010737">
    <property type="entry name" value="4-carb_acid_sugar_kinase_N"/>
</dbReference>
<dbReference type="Gene3D" id="3.40.50.10840">
    <property type="entry name" value="Putative sugar-binding, N-terminal domain"/>
    <property type="match status" value="1"/>
</dbReference>
<dbReference type="GO" id="GO:0051287">
    <property type="term" value="F:NAD binding"/>
    <property type="evidence" value="ECO:0007669"/>
    <property type="project" value="InterPro"/>
</dbReference>
<dbReference type="Gene3D" id="1.10.1040.10">
    <property type="entry name" value="N-(1-d-carboxylethyl)-l-norvaline Dehydrogenase, domain 2"/>
    <property type="match status" value="2"/>
</dbReference>
<keyword evidence="5" id="KW-0067">ATP-binding</keyword>
<dbReference type="Pfam" id="PF01116">
    <property type="entry name" value="F_bP_aldolase"/>
    <property type="match status" value="1"/>
</dbReference>
<dbReference type="Gene3D" id="3.40.50.720">
    <property type="entry name" value="NAD(P)-binding Rossmann-like Domain"/>
    <property type="match status" value="2"/>
</dbReference>
<proteinExistence type="inferred from homology"/>
<evidence type="ECO:0000256" key="5">
    <source>
        <dbReference type="ARBA" id="ARBA00022840"/>
    </source>
</evidence>
<dbReference type="InterPro" id="IPR036291">
    <property type="entry name" value="NAD(P)-bd_dom_sf"/>
</dbReference>
<dbReference type="InterPro" id="IPR042213">
    <property type="entry name" value="NBD_C_sf"/>
</dbReference>
<keyword evidence="2" id="KW-0808">Transferase</keyword>
<dbReference type="OrthoDB" id="48988at2759"/>
<dbReference type="GO" id="GO:0016832">
    <property type="term" value="F:aldehyde-lyase activity"/>
    <property type="evidence" value="ECO:0007669"/>
    <property type="project" value="InterPro"/>
</dbReference>
<dbReference type="GO" id="GO:0050661">
    <property type="term" value="F:NADP binding"/>
    <property type="evidence" value="ECO:0007669"/>
    <property type="project" value="InterPro"/>
</dbReference>
<dbReference type="KEGG" id="dzi:111303229"/>
<sequence length="1397" mass="152562">MAGVVGFVGLDRVSLDMAASLLRAGYKVQAFEVQKLLMDEFLNLGGTECISLMETGKGVAALIVLISHVDQINDLIFGHDGALKGLQKDTVIVLHSTILPSHIQNLEKTLRDDGLATSVVDAYVYKATSEGLNGKVVVISSGRFDAISKARPFLSAMCEKLYIFEGETGAGSKIKLVTELLEGIHLIAAVEAISLGVQAGIHPWIIYDIISNAAGNSWVFKNYIPQLLRGNVKYHFLNPFIQNLGIVLDVAKSLTFPLPLLATAHQQLVLGSTHGHGDDNTPLVQVWDQVLGVTTTDAANAELYHPEQLASQITAKSKPVNRVGFIGLGAMGFGMATYLVKSNFCVLGYDVYKPTLTRFESAGGLIGNSPADVSKGNLRHFQRPTNPKILETNTDNALTEYDSVESFDDLDQQIALRKDGSINKFKARLIAKGFTQSYGVDYEETFALKFIWKSLKDSKTRTILARLLRELKIFAEESMKIFYDNKATISIAKNLVHHDRTKHVEIDRYFIKEKIEEGIVRLVYTPACLQTASILTKPLSRNNFENLKSKLGMIDIYHPAMFENRVPHMLDNDYTPYSALDIFVKDLGIVARECSTRKVPLQISTIAHQLFLAGSAAGWGRQDDAGVVKVYETLTGVTVEGKLPALKKEVVMQSLPPEWSVDPINDIHRLNQQSSKILVVLDDDPTGTQTVHDVEVLTEWSVESLVELFRKRPVCFFILTNSRSLSSEKATALIKDICSNLYTAAKTVEHIDYTVVLRGDSTLRGHFPEEPDAAVSVLGQVDAWILCPFFLQGGRYTIEDMHYVADSDWLVPAGDTEFAKDAAFGYKSSNLREWVEEKTAGRIPASSVASISLQLLRKGGPDAVCEHLCSLEKGSICIVNAASERDMAVFAAGMIQAELKGKSFLCRTAASFVSARIGIIPKARILPKDQGINKERSGGLIVVGSYVPKTTKQVEELQSQYGHMLKSIEVSVHKVAIESSEEREEEINRTAEMASVFLAARKDTLIMSSRELISGKTASESLEINFKVSSALVEVVRRITTRPRYILAKGGITSSDLATKALEAKRAKVVGQALAGIPLWELGSESRHPGVPYIVFPGNVGDSKALVEVVRSWAHPIRLSSTKEILLNAESGGYAVGAFNVYNMEGVEAVVAAAEQEDSPAILQVHPGAFKQGGISMVACCISAAEQASVPITVHFDHGTSKKELLESLELGFDSVMVDGSHLPFKDNISYTKYISNLAHSKGMLVEAELGRLSGTEDDLTVEDYEARLTDVNQAQEFIDETGIDALAVCIGNVHGKYPATGPNLKFDLLEDLYALSSKKGVLLVLHGASGLSKELVKGCIERGVRKFNVNTEVRKAYMDSLSSPKGDLVHVMASAKEAMKAVVAEKMRLFGSAGKA</sequence>
<feature type="domain" description="3-hydroxyisobutyrate dehydrogenase-like NAD-binding" evidence="9">
    <location>
        <begin position="169"/>
        <end position="286"/>
    </location>
</feature>
<dbReference type="InterPro" id="IPR000771">
    <property type="entry name" value="FBA_II"/>
</dbReference>
<evidence type="ECO:0000256" key="1">
    <source>
        <dbReference type="ARBA" id="ARBA00005715"/>
    </source>
</evidence>
<dbReference type="InterPro" id="IPR008927">
    <property type="entry name" value="6-PGluconate_DH-like_C_sf"/>
</dbReference>
<dbReference type="CDD" id="cd09272">
    <property type="entry name" value="RNase_HI_RT_Ty1"/>
    <property type="match status" value="1"/>
</dbReference>
<dbReference type="GO" id="GO:0005975">
    <property type="term" value="P:carbohydrate metabolic process"/>
    <property type="evidence" value="ECO:0007669"/>
    <property type="project" value="InterPro"/>
</dbReference>
<dbReference type="GeneID" id="111303229"/>
<keyword evidence="11" id="KW-1185">Reference proteome</keyword>
<dbReference type="NCBIfam" id="TIGR00167">
    <property type="entry name" value="cbbA"/>
    <property type="match status" value="1"/>
</dbReference>
<feature type="domain" description="6-phosphogluconate dehydrogenase NADP-binding" evidence="7">
    <location>
        <begin position="5"/>
        <end position="162"/>
    </location>
</feature>
<dbReference type="InterPro" id="IPR006115">
    <property type="entry name" value="6PGDH_NADP-bd"/>
</dbReference>
<feature type="domain" description="6-phosphogluconate dehydrogenase NADP-binding" evidence="7">
    <location>
        <begin position="322"/>
        <end position="375"/>
    </location>
</feature>
<keyword evidence="3" id="KW-0547">Nucleotide-binding</keyword>
<evidence type="ECO:0000313" key="11">
    <source>
        <dbReference type="Proteomes" id="UP000515121"/>
    </source>
</evidence>
<evidence type="ECO:0000256" key="4">
    <source>
        <dbReference type="ARBA" id="ARBA00022777"/>
    </source>
</evidence>
<feature type="domain" description="Four-carbon acid sugar kinase nucleotide binding" evidence="10">
    <location>
        <begin position="940"/>
        <end position="1106"/>
    </location>
</feature>
<dbReference type="SUPFAM" id="SSF51569">
    <property type="entry name" value="Aldolase"/>
    <property type="match status" value="1"/>
</dbReference>
<keyword evidence="6" id="KW-0119">Carbohydrate metabolism</keyword>
<dbReference type="Pfam" id="PF14833">
    <property type="entry name" value="NAD_binding_11"/>
    <property type="match status" value="2"/>
</dbReference>
<dbReference type="GO" id="GO:0008270">
    <property type="term" value="F:zinc ion binding"/>
    <property type="evidence" value="ECO:0007669"/>
    <property type="project" value="InterPro"/>
</dbReference>
<dbReference type="Pfam" id="PF17042">
    <property type="entry name" value="NBD_C"/>
    <property type="match status" value="1"/>
</dbReference>
<evidence type="ECO:0000256" key="6">
    <source>
        <dbReference type="ARBA" id="ARBA00023277"/>
    </source>
</evidence>
<protein>
    <submittedName>
        <fullName evidence="12">Uncharacterized protein LOC111303229</fullName>
    </submittedName>
</protein>